<accession>A0AAW0JYV7</accession>
<organism evidence="1 2">
    <name type="scientific">Myodes glareolus</name>
    <name type="common">Bank vole</name>
    <name type="synonym">Clethrionomys glareolus</name>
    <dbReference type="NCBI Taxonomy" id="447135"/>
    <lineage>
        <taxon>Eukaryota</taxon>
        <taxon>Metazoa</taxon>
        <taxon>Chordata</taxon>
        <taxon>Craniata</taxon>
        <taxon>Vertebrata</taxon>
        <taxon>Euteleostomi</taxon>
        <taxon>Mammalia</taxon>
        <taxon>Eutheria</taxon>
        <taxon>Euarchontoglires</taxon>
        <taxon>Glires</taxon>
        <taxon>Rodentia</taxon>
        <taxon>Myomorpha</taxon>
        <taxon>Muroidea</taxon>
        <taxon>Cricetidae</taxon>
        <taxon>Arvicolinae</taxon>
        <taxon>Myodes</taxon>
    </lineage>
</organism>
<dbReference type="AlphaFoldDB" id="A0AAW0JYV7"/>
<comment type="caution">
    <text evidence="1">The sequence shown here is derived from an EMBL/GenBank/DDBJ whole genome shotgun (WGS) entry which is preliminary data.</text>
</comment>
<sequence>MSIFEKYLSANRNDISKCTHVLKQTSGLGININTSDLAAPKPLDTTFFWRGNMMVLNPEVDMVAPVANIYDLVLDVFLRVEDLIILVQHELRYLVLVYHVNRHVSRLIFSSQKDEKGKFSEADTSTVTIAFAPILLWIIGCDVAMVKTLRMMSTKALAGAQVLIPGLARMLRDSLRPLVPRRSKSEPPTILKLLSVPIPKHRPQSLLGQYISRWIHAPTHEGQQSGCKLKVFPKGTDRPSVFTEVLHADSSVVLESVSDNDAHCREAATGVCQTKAFFITLGILVGILGACPEESATPSPSVVLGEGYKEYMPLDILPGGNEPDCLQMSSCDRHRDLCPGDSPTCISPDTEQPLLNREVELCRDFRRPSGTAGGEQARFQIFTENGQSPVTGLIMPLTTERNESRTVLSATAGPPLDFPFRAINGNNPTAYSELH</sequence>
<evidence type="ECO:0000313" key="1">
    <source>
        <dbReference type="EMBL" id="KAK7831171.1"/>
    </source>
</evidence>
<keyword evidence="2" id="KW-1185">Reference proteome</keyword>
<evidence type="ECO:0000313" key="2">
    <source>
        <dbReference type="Proteomes" id="UP001488838"/>
    </source>
</evidence>
<dbReference type="EMBL" id="JBBHLL010000015">
    <property type="protein sequence ID" value="KAK7831171.1"/>
    <property type="molecule type" value="Genomic_DNA"/>
</dbReference>
<gene>
    <name evidence="1" type="ORF">U0070_020391</name>
</gene>
<name>A0AAW0JYV7_MYOGA</name>
<proteinExistence type="predicted"/>
<dbReference type="Proteomes" id="UP001488838">
    <property type="component" value="Unassembled WGS sequence"/>
</dbReference>
<reference evidence="1 2" key="1">
    <citation type="journal article" date="2023" name="bioRxiv">
        <title>Conserved and derived expression patterns and positive selection on dental genes reveal complex evolutionary context of ever-growing rodent molars.</title>
        <authorList>
            <person name="Calamari Z.T."/>
            <person name="Song A."/>
            <person name="Cohen E."/>
            <person name="Akter M."/>
            <person name="Roy R.D."/>
            <person name="Hallikas O."/>
            <person name="Christensen M.M."/>
            <person name="Li P."/>
            <person name="Marangoni P."/>
            <person name="Jernvall J."/>
            <person name="Klein O.D."/>
        </authorList>
    </citation>
    <scope>NUCLEOTIDE SEQUENCE [LARGE SCALE GENOMIC DNA]</scope>
    <source>
        <strain evidence="1">V071</strain>
    </source>
</reference>
<protein>
    <submittedName>
        <fullName evidence="1">Uncharacterized protein</fullName>
    </submittedName>
</protein>